<keyword evidence="1" id="KW-0472">Membrane</keyword>
<reference evidence="2 3" key="2">
    <citation type="submission" date="2019-02" db="EMBL/GenBank/DDBJ databases">
        <title>'Lichenibacterium ramalinii' gen. nov. sp. nov., 'Lichenibacterium minor' gen. nov. sp. nov.</title>
        <authorList>
            <person name="Pankratov T."/>
        </authorList>
    </citation>
    <scope>NUCLEOTIDE SEQUENCE [LARGE SCALE GENOMIC DNA]</scope>
    <source>
        <strain evidence="2 3">RmlP026</strain>
    </source>
</reference>
<proteinExistence type="predicted"/>
<reference evidence="2 3" key="1">
    <citation type="submission" date="2018-12" db="EMBL/GenBank/DDBJ databases">
        <authorList>
            <person name="Grouzdev D.S."/>
            <person name="Krutkina M.S."/>
        </authorList>
    </citation>
    <scope>NUCLEOTIDE SEQUENCE [LARGE SCALE GENOMIC DNA]</scope>
    <source>
        <strain evidence="2 3">RmlP026</strain>
    </source>
</reference>
<keyword evidence="1" id="KW-0812">Transmembrane</keyword>
<sequence length="97" mass="10565">MALGIQIARLVAGMIMVLARDLLHALVAMPMRVEVTWGVTRMVVMLAGHFLHALVAMSMLVEITGLMARVIVMSTSLLFCHVVFPPSQMSVALGRHP</sequence>
<comment type="caution">
    <text evidence="2">The sequence shown here is derived from an EMBL/GenBank/DDBJ whole genome shotgun (WGS) entry which is preliminary data.</text>
</comment>
<accession>A0A4Q2U009</accession>
<feature type="transmembrane region" description="Helical" evidence="1">
    <location>
        <begin position="39"/>
        <end position="60"/>
    </location>
</feature>
<evidence type="ECO:0000256" key="1">
    <source>
        <dbReference type="SAM" id="Phobius"/>
    </source>
</evidence>
<dbReference type="AlphaFoldDB" id="A0A4Q2U009"/>
<gene>
    <name evidence="2" type="ORF">D3273_24380</name>
</gene>
<keyword evidence="1" id="KW-1133">Transmembrane helix</keyword>
<feature type="transmembrane region" description="Helical" evidence="1">
    <location>
        <begin position="6"/>
        <end position="27"/>
    </location>
</feature>
<dbReference type="OrthoDB" id="9957857at2"/>
<dbReference type="EMBL" id="QYBB01000055">
    <property type="protein sequence ID" value="RYC29380.1"/>
    <property type="molecule type" value="Genomic_DNA"/>
</dbReference>
<keyword evidence="3" id="KW-1185">Reference proteome</keyword>
<evidence type="ECO:0000313" key="3">
    <source>
        <dbReference type="Proteomes" id="UP000290759"/>
    </source>
</evidence>
<protein>
    <submittedName>
        <fullName evidence="2">Uncharacterized protein</fullName>
    </submittedName>
</protein>
<dbReference type="Proteomes" id="UP000290759">
    <property type="component" value="Unassembled WGS sequence"/>
</dbReference>
<evidence type="ECO:0000313" key="2">
    <source>
        <dbReference type="EMBL" id="RYC29380.1"/>
    </source>
</evidence>
<organism evidence="2 3">
    <name type="scientific">Lichenibacterium minor</name>
    <dbReference type="NCBI Taxonomy" id="2316528"/>
    <lineage>
        <taxon>Bacteria</taxon>
        <taxon>Pseudomonadati</taxon>
        <taxon>Pseudomonadota</taxon>
        <taxon>Alphaproteobacteria</taxon>
        <taxon>Hyphomicrobiales</taxon>
        <taxon>Lichenihabitantaceae</taxon>
        <taxon>Lichenibacterium</taxon>
    </lineage>
</organism>
<name>A0A4Q2U009_9HYPH</name>